<proteinExistence type="predicted"/>
<feature type="non-terminal residue" evidence="1">
    <location>
        <position position="1"/>
    </location>
</feature>
<sequence length="175" mass="20132">EAIQANFKNGFSYNVILCFLEKYHRCVALLTLKRRLSECNLKRNKAEVDLSDVERLIRNELDGPGSIFGYIRMWHTLHVKYGLYVPRVKVASLLRELDPAGVEQRKRHKLKRRNGKVLRLYVDRTNNDPKVMAKYFVDCVEEVGGCPSLLRTDCGTENVVIAGVQSFLRAECDDD</sequence>
<comment type="caution">
    <text evidence="1">The sequence shown here is derived from an EMBL/GenBank/DDBJ whole genome shotgun (WGS) entry which is preliminary data.</text>
</comment>
<dbReference type="PANTHER" id="PTHR46177">
    <property type="entry name" value="INTEGRASE CATALYTIC DOMAIN-CONTAINING PROTEIN"/>
    <property type="match status" value="1"/>
</dbReference>
<name>A0AAU9XAG0_9CNID</name>
<reference evidence="1 2" key="1">
    <citation type="submission" date="2022-05" db="EMBL/GenBank/DDBJ databases">
        <authorList>
            <consortium name="Genoscope - CEA"/>
            <person name="William W."/>
        </authorList>
    </citation>
    <scope>NUCLEOTIDE SEQUENCE [LARGE SCALE GENOMIC DNA]</scope>
</reference>
<dbReference type="AlphaFoldDB" id="A0AAU9XAG0"/>
<gene>
    <name evidence="1" type="ORF">PMEA_00020097</name>
</gene>
<accession>A0AAU9XAG0</accession>
<dbReference type="PANTHER" id="PTHR46177:SF1">
    <property type="entry name" value="INTEGRASE CATALYTIC DOMAIN-CONTAINING PROTEIN"/>
    <property type="match status" value="1"/>
</dbReference>
<evidence type="ECO:0000313" key="1">
    <source>
        <dbReference type="EMBL" id="CAH3142353.1"/>
    </source>
</evidence>
<keyword evidence="2" id="KW-1185">Reference proteome</keyword>
<dbReference type="EMBL" id="CALNXJ010000036">
    <property type="protein sequence ID" value="CAH3142353.1"/>
    <property type="molecule type" value="Genomic_DNA"/>
</dbReference>
<dbReference type="Proteomes" id="UP001159428">
    <property type="component" value="Unassembled WGS sequence"/>
</dbReference>
<protein>
    <submittedName>
        <fullName evidence="1">Uncharacterized protein</fullName>
    </submittedName>
</protein>
<feature type="non-terminal residue" evidence="1">
    <location>
        <position position="175"/>
    </location>
</feature>
<evidence type="ECO:0000313" key="2">
    <source>
        <dbReference type="Proteomes" id="UP001159428"/>
    </source>
</evidence>
<organism evidence="1 2">
    <name type="scientific">Pocillopora meandrina</name>
    <dbReference type="NCBI Taxonomy" id="46732"/>
    <lineage>
        <taxon>Eukaryota</taxon>
        <taxon>Metazoa</taxon>
        <taxon>Cnidaria</taxon>
        <taxon>Anthozoa</taxon>
        <taxon>Hexacorallia</taxon>
        <taxon>Scleractinia</taxon>
        <taxon>Astrocoeniina</taxon>
        <taxon>Pocilloporidae</taxon>
        <taxon>Pocillopora</taxon>
    </lineage>
</organism>